<gene>
    <name evidence="2" type="ORF">EV385_5378</name>
</gene>
<organism evidence="2 3">
    <name type="scientific">Krasilnikovia cinnamomea</name>
    <dbReference type="NCBI Taxonomy" id="349313"/>
    <lineage>
        <taxon>Bacteria</taxon>
        <taxon>Bacillati</taxon>
        <taxon>Actinomycetota</taxon>
        <taxon>Actinomycetes</taxon>
        <taxon>Micromonosporales</taxon>
        <taxon>Micromonosporaceae</taxon>
        <taxon>Krasilnikovia</taxon>
    </lineage>
</organism>
<dbReference type="AlphaFoldDB" id="A0A4Q7ZRL5"/>
<feature type="compositionally biased region" description="Basic and acidic residues" evidence="1">
    <location>
        <begin position="47"/>
        <end position="62"/>
    </location>
</feature>
<proteinExistence type="predicted"/>
<feature type="compositionally biased region" description="Basic and acidic residues" evidence="1">
    <location>
        <begin position="160"/>
        <end position="177"/>
    </location>
</feature>
<evidence type="ECO:0000313" key="2">
    <source>
        <dbReference type="EMBL" id="RZU53451.1"/>
    </source>
</evidence>
<protein>
    <submittedName>
        <fullName evidence="2">Uncharacterized protein</fullName>
    </submittedName>
</protein>
<feature type="compositionally biased region" description="Polar residues" evidence="1">
    <location>
        <begin position="1"/>
        <end position="17"/>
    </location>
</feature>
<dbReference type="EMBL" id="SHKY01000001">
    <property type="protein sequence ID" value="RZU53451.1"/>
    <property type="molecule type" value="Genomic_DNA"/>
</dbReference>
<feature type="region of interest" description="Disordered" evidence="1">
    <location>
        <begin position="1"/>
        <end position="86"/>
    </location>
</feature>
<sequence>MMTSTAGYTLNASNTSLEEAVGQMTTEGTTGKTQRGGRRSTGIKSAKAHEVKQGRSEVRSDMADDDETAASEHPAETRERGADGLDQGAEHPARVVRFPIVTVQFSTRWVTAEVGRWTDAVLGGGRWATTRGFHGLAKAGAWVARLARSRSEGQSARAAHQQDTEAHATKQEPRKYDAGIATTRTTSHNAAV</sequence>
<keyword evidence="3" id="KW-1185">Reference proteome</keyword>
<dbReference type="Proteomes" id="UP000292564">
    <property type="component" value="Unassembled WGS sequence"/>
</dbReference>
<feature type="compositionally biased region" description="Polar residues" evidence="1">
    <location>
        <begin position="182"/>
        <end position="192"/>
    </location>
</feature>
<feature type="region of interest" description="Disordered" evidence="1">
    <location>
        <begin position="151"/>
        <end position="192"/>
    </location>
</feature>
<accession>A0A4Q7ZRL5</accession>
<name>A0A4Q7ZRL5_9ACTN</name>
<feature type="compositionally biased region" description="Low complexity" evidence="1">
    <location>
        <begin position="22"/>
        <end position="33"/>
    </location>
</feature>
<comment type="caution">
    <text evidence="2">The sequence shown here is derived from an EMBL/GenBank/DDBJ whole genome shotgun (WGS) entry which is preliminary data.</text>
</comment>
<evidence type="ECO:0000313" key="3">
    <source>
        <dbReference type="Proteomes" id="UP000292564"/>
    </source>
</evidence>
<evidence type="ECO:0000256" key="1">
    <source>
        <dbReference type="SAM" id="MobiDB-lite"/>
    </source>
</evidence>
<feature type="compositionally biased region" description="Basic and acidic residues" evidence="1">
    <location>
        <begin position="73"/>
        <end position="86"/>
    </location>
</feature>
<reference evidence="2 3" key="1">
    <citation type="submission" date="2019-02" db="EMBL/GenBank/DDBJ databases">
        <title>Sequencing the genomes of 1000 actinobacteria strains.</title>
        <authorList>
            <person name="Klenk H.-P."/>
        </authorList>
    </citation>
    <scope>NUCLEOTIDE SEQUENCE [LARGE SCALE GENOMIC DNA]</scope>
    <source>
        <strain evidence="2 3">DSM 45162</strain>
    </source>
</reference>